<comment type="caution">
    <text evidence="2">The sequence shown here is derived from an EMBL/GenBank/DDBJ whole genome shotgun (WGS) entry which is preliminary data.</text>
</comment>
<dbReference type="OrthoDB" id="9766643at2"/>
<reference evidence="2 3" key="1">
    <citation type="submission" date="2018-11" db="EMBL/GenBank/DDBJ databases">
        <title>Genomic Encyclopedia of Type Strains, Phase IV (KMG-IV): sequencing the most valuable type-strain genomes for metagenomic binning, comparative biology and taxonomic classification.</title>
        <authorList>
            <person name="Goeker M."/>
        </authorList>
    </citation>
    <scope>NUCLEOTIDE SEQUENCE [LARGE SCALE GENOMIC DNA]</scope>
    <source>
        <strain evidence="2 3">DSM 100316</strain>
    </source>
</reference>
<dbReference type="PROSITE" id="PS51257">
    <property type="entry name" value="PROKAR_LIPOPROTEIN"/>
    <property type="match status" value="1"/>
</dbReference>
<evidence type="ECO:0000256" key="1">
    <source>
        <dbReference type="SAM" id="SignalP"/>
    </source>
</evidence>
<keyword evidence="1" id="KW-0732">Signal</keyword>
<feature type="signal peptide" evidence="1">
    <location>
        <begin position="1"/>
        <end position="29"/>
    </location>
</feature>
<dbReference type="RefSeq" id="WP_148059263.1">
    <property type="nucleotide sequence ID" value="NZ_RKHR01000001.1"/>
</dbReference>
<dbReference type="Proteomes" id="UP000275394">
    <property type="component" value="Unassembled WGS sequence"/>
</dbReference>
<protein>
    <recommendedName>
        <fullName evidence="4">Beta-barrel porin 2</fullName>
    </recommendedName>
</protein>
<organism evidence="2 3">
    <name type="scientific">Sinobacterium caligoides</name>
    <dbReference type="NCBI Taxonomy" id="933926"/>
    <lineage>
        <taxon>Bacteria</taxon>
        <taxon>Pseudomonadati</taxon>
        <taxon>Pseudomonadota</taxon>
        <taxon>Gammaproteobacteria</taxon>
        <taxon>Cellvibrionales</taxon>
        <taxon>Spongiibacteraceae</taxon>
        <taxon>Sinobacterium</taxon>
    </lineage>
</organism>
<accession>A0A3N2E2H3</accession>
<dbReference type="SUPFAM" id="SSF56935">
    <property type="entry name" value="Porins"/>
    <property type="match status" value="2"/>
</dbReference>
<evidence type="ECO:0000313" key="3">
    <source>
        <dbReference type="Proteomes" id="UP000275394"/>
    </source>
</evidence>
<feature type="chain" id="PRO_5018247567" description="Beta-barrel porin 2" evidence="1">
    <location>
        <begin position="30"/>
        <end position="436"/>
    </location>
</feature>
<evidence type="ECO:0000313" key="2">
    <source>
        <dbReference type="EMBL" id="ROS06132.1"/>
    </source>
</evidence>
<gene>
    <name evidence="2" type="ORF">EDC56_0039</name>
</gene>
<evidence type="ECO:0008006" key="4">
    <source>
        <dbReference type="Google" id="ProtNLM"/>
    </source>
</evidence>
<dbReference type="AlphaFoldDB" id="A0A3N2E2H3"/>
<dbReference type="EMBL" id="RKHR01000001">
    <property type="protein sequence ID" value="ROS06132.1"/>
    <property type="molecule type" value="Genomic_DNA"/>
</dbReference>
<sequence length="436" mass="49359">MSWVCIKRLSTLSFCLPIIMLLFSSCSIAAERLFTSSVELSTDNDSNARMSVDSENKVALQGYSLSPRLAYSWDDEVFRLEAKGRLEFERFDNDDYNSNNADINLASNYIYDDTTELGVTGGFTRLPTRVTELTEAGKIDTGDVEQWNLDTNIEKVLTERQYVSLRLGVSQLDYSSEANVDRKSATVNGQWRYMLSERWTVSLLPSYSIVDYVSEQFDPNELESIYSRFQYALRGYGRRVDSSSNISIPVQLSYQYSELIRLSGYVGVGYLSQKYEKIRCIDEFMLSYSCAVMSPKSSVEISGFEDSSKVVGFDVDYKHAENSSFSLSASIQNLPSSNGYLEQSSSIKVSYSSRVSDNSTLYLVGKYGENKRVDVDVEGDGREYYLGAISYYYRFNESWRGSLKYNYKKNKTESGGVANGQVWGLGVTYSPSNYIF</sequence>
<keyword evidence="3" id="KW-1185">Reference proteome</keyword>
<proteinExistence type="predicted"/>
<name>A0A3N2E2H3_9GAMM</name>